<name>A0A2G8L3V2_STIJA</name>
<dbReference type="AlphaFoldDB" id="A0A2G8L3V2"/>
<dbReference type="PANTHER" id="PTHR21301:SF10">
    <property type="entry name" value="REVERSE TRANSCRIPTASE DOMAIN-CONTAINING PROTEIN"/>
    <property type="match status" value="1"/>
</dbReference>
<dbReference type="EMBL" id="MRZV01000233">
    <property type="protein sequence ID" value="PIK54820.1"/>
    <property type="molecule type" value="Genomic_DNA"/>
</dbReference>
<proteinExistence type="predicted"/>
<keyword evidence="2" id="KW-1185">Reference proteome</keyword>
<evidence type="ECO:0008006" key="3">
    <source>
        <dbReference type="Google" id="ProtNLM"/>
    </source>
</evidence>
<dbReference type="PANTHER" id="PTHR21301">
    <property type="entry name" value="REVERSE TRANSCRIPTASE"/>
    <property type="match status" value="1"/>
</dbReference>
<reference evidence="1 2" key="1">
    <citation type="journal article" date="2017" name="PLoS Biol.">
        <title>The sea cucumber genome provides insights into morphological evolution and visceral regeneration.</title>
        <authorList>
            <person name="Zhang X."/>
            <person name="Sun L."/>
            <person name="Yuan J."/>
            <person name="Sun Y."/>
            <person name="Gao Y."/>
            <person name="Zhang L."/>
            <person name="Li S."/>
            <person name="Dai H."/>
            <person name="Hamel J.F."/>
            <person name="Liu C."/>
            <person name="Yu Y."/>
            <person name="Liu S."/>
            <person name="Lin W."/>
            <person name="Guo K."/>
            <person name="Jin S."/>
            <person name="Xu P."/>
            <person name="Storey K.B."/>
            <person name="Huan P."/>
            <person name="Zhang T."/>
            <person name="Zhou Y."/>
            <person name="Zhang J."/>
            <person name="Lin C."/>
            <person name="Li X."/>
            <person name="Xing L."/>
            <person name="Huo D."/>
            <person name="Sun M."/>
            <person name="Wang L."/>
            <person name="Mercier A."/>
            <person name="Li F."/>
            <person name="Yang H."/>
            <person name="Xiang J."/>
        </authorList>
    </citation>
    <scope>NUCLEOTIDE SEQUENCE [LARGE SCALE GENOMIC DNA]</scope>
    <source>
        <strain evidence="1">Shaxun</strain>
        <tissue evidence="1">Muscle</tissue>
    </source>
</reference>
<sequence length="228" mass="25182">MYQRNQISNKALSFLSTTDCKAARFYLLPKIHKPGNPGKPLISGNGSHTEKISLFVNHFIKPLVPQINSYIHNTPDISRKLENIKNRIHSTAIIGTFDVTPLYINIPHAEGIASTYATLSKRVHPCPPSLTSKFSCNRFSPKTTLLSWCKPFKDAGLPWVTRMAPSFAVFICLALKNACSVRSLPSSYLVALMTSSSFGPVKNSCSPSSIISILPQHHKFTLINLPTC</sequence>
<dbReference type="Proteomes" id="UP000230750">
    <property type="component" value="Unassembled WGS sequence"/>
</dbReference>
<comment type="caution">
    <text evidence="1">The sequence shown here is derived from an EMBL/GenBank/DDBJ whole genome shotgun (WGS) entry which is preliminary data.</text>
</comment>
<evidence type="ECO:0000313" key="2">
    <source>
        <dbReference type="Proteomes" id="UP000230750"/>
    </source>
</evidence>
<dbReference type="OrthoDB" id="6137646at2759"/>
<protein>
    <recommendedName>
        <fullName evidence="3">RNA-directed DNA polymerase from mobile element jockey-like</fullName>
    </recommendedName>
</protein>
<organism evidence="1 2">
    <name type="scientific">Stichopus japonicus</name>
    <name type="common">Sea cucumber</name>
    <dbReference type="NCBI Taxonomy" id="307972"/>
    <lineage>
        <taxon>Eukaryota</taxon>
        <taxon>Metazoa</taxon>
        <taxon>Echinodermata</taxon>
        <taxon>Eleutherozoa</taxon>
        <taxon>Echinozoa</taxon>
        <taxon>Holothuroidea</taxon>
        <taxon>Aspidochirotacea</taxon>
        <taxon>Aspidochirotida</taxon>
        <taxon>Stichopodidae</taxon>
        <taxon>Apostichopus</taxon>
    </lineage>
</organism>
<accession>A0A2G8L3V2</accession>
<evidence type="ECO:0000313" key="1">
    <source>
        <dbReference type="EMBL" id="PIK54820.1"/>
    </source>
</evidence>
<gene>
    <name evidence="1" type="ORF">BSL78_08249</name>
</gene>